<dbReference type="AlphaFoldDB" id="A0A397THH5"/>
<accession>A0A397THH5</accession>
<evidence type="ECO:0000313" key="2">
    <source>
        <dbReference type="Proteomes" id="UP000265703"/>
    </source>
</evidence>
<protein>
    <submittedName>
        <fullName evidence="1">Uncharacterized protein</fullName>
    </submittedName>
</protein>
<dbReference type="EMBL" id="QKYT01000083">
    <property type="protein sequence ID" value="RIA94324.1"/>
    <property type="molecule type" value="Genomic_DNA"/>
</dbReference>
<gene>
    <name evidence="1" type="ORF">C1645_818129</name>
</gene>
<evidence type="ECO:0000313" key="1">
    <source>
        <dbReference type="EMBL" id="RIA94324.1"/>
    </source>
</evidence>
<comment type="caution">
    <text evidence="1">The sequence shown here is derived from an EMBL/GenBank/DDBJ whole genome shotgun (WGS) entry which is preliminary data.</text>
</comment>
<sequence length="50" mass="5386">MRGSMIGLFGVFKFSSEVSEEVSLRFSGSDEVVVSLTCISDAEYQAMDGS</sequence>
<organism evidence="1 2">
    <name type="scientific">Glomus cerebriforme</name>
    <dbReference type="NCBI Taxonomy" id="658196"/>
    <lineage>
        <taxon>Eukaryota</taxon>
        <taxon>Fungi</taxon>
        <taxon>Fungi incertae sedis</taxon>
        <taxon>Mucoromycota</taxon>
        <taxon>Glomeromycotina</taxon>
        <taxon>Glomeromycetes</taxon>
        <taxon>Glomerales</taxon>
        <taxon>Glomeraceae</taxon>
        <taxon>Glomus</taxon>
    </lineage>
</organism>
<name>A0A397THH5_9GLOM</name>
<proteinExistence type="predicted"/>
<keyword evidence="2" id="KW-1185">Reference proteome</keyword>
<reference evidence="1 2" key="1">
    <citation type="submission" date="2018-06" db="EMBL/GenBank/DDBJ databases">
        <title>Comparative genomics reveals the genomic features of Rhizophagus irregularis, R. cerebriforme, R. diaphanum and Gigaspora rosea, and their symbiotic lifestyle signature.</title>
        <authorList>
            <person name="Morin E."/>
            <person name="San Clemente H."/>
            <person name="Chen E.C.H."/>
            <person name="De La Providencia I."/>
            <person name="Hainaut M."/>
            <person name="Kuo A."/>
            <person name="Kohler A."/>
            <person name="Murat C."/>
            <person name="Tang N."/>
            <person name="Roy S."/>
            <person name="Loubradou J."/>
            <person name="Henrissat B."/>
            <person name="Grigoriev I.V."/>
            <person name="Corradi N."/>
            <person name="Roux C."/>
            <person name="Martin F.M."/>
        </authorList>
    </citation>
    <scope>NUCLEOTIDE SEQUENCE [LARGE SCALE GENOMIC DNA]</scope>
    <source>
        <strain evidence="1 2">DAOM 227022</strain>
    </source>
</reference>
<dbReference type="Proteomes" id="UP000265703">
    <property type="component" value="Unassembled WGS sequence"/>
</dbReference>